<evidence type="ECO:0000313" key="2">
    <source>
        <dbReference type="Proteomes" id="UP000886501"/>
    </source>
</evidence>
<reference evidence="1" key="2">
    <citation type="journal article" date="2020" name="Nat. Commun.">
        <title>Large-scale genome sequencing of mycorrhizal fungi provides insights into the early evolution of symbiotic traits.</title>
        <authorList>
            <person name="Miyauchi S."/>
            <person name="Kiss E."/>
            <person name="Kuo A."/>
            <person name="Drula E."/>
            <person name="Kohler A."/>
            <person name="Sanchez-Garcia M."/>
            <person name="Morin E."/>
            <person name="Andreopoulos B."/>
            <person name="Barry K.W."/>
            <person name="Bonito G."/>
            <person name="Buee M."/>
            <person name="Carver A."/>
            <person name="Chen C."/>
            <person name="Cichocki N."/>
            <person name="Clum A."/>
            <person name="Culley D."/>
            <person name="Crous P.W."/>
            <person name="Fauchery L."/>
            <person name="Girlanda M."/>
            <person name="Hayes R.D."/>
            <person name="Keri Z."/>
            <person name="LaButti K."/>
            <person name="Lipzen A."/>
            <person name="Lombard V."/>
            <person name="Magnuson J."/>
            <person name="Maillard F."/>
            <person name="Murat C."/>
            <person name="Nolan M."/>
            <person name="Ohm R.A."/>
            <person name="Pangilinan J."/>
            <person name="Pereira M.F."/>
            <person name="Perotto S."/>
            <person name="Peter M."/>
            <person name="Pfister S."/>
            <person name="Riley R."/>
            <person name="Sitrit Y."/>
            <person name="Stielow J.B."/>
            <person name="Szollosi G."/>
            <person name="Zifcakova L."/>
            <person name="Stursova M."/>
            <person name="Spatafora J.W."/>
            <person name="Tedersoo L."/>
            <person name="Vaario L.M."/>
            <person name="Yamada A."/>
            <person name="Yan M."/>
            <person name="Wang P."/>
            <person name="Xu J."/>
            <person name="Bruns T."/>
            <person name="Baldrian P."/>
            <person name="Vilgalys R."/>
            <person name="Dunand C."/>
            <person name="Henrissat B."/>
            <person name="Grigoriev I.V."/>
            <person name="Hibbett D."/>
            <person name="Nagy L.G."/>
            <person name="Martin F.M."/>
        </authorList>
    </citation>
    <scope>NUCLEOTIDE SEQUENCE</scope>
    <source>
        <strain evidence="1">P2</strain>
    </source>
</reference>
<reference evidence="1" key="1">
    <citation type="submission" date="2019-10" db="EMBL/GenBank/DDBJ databases">
        <authorList>
            <consortium name="DOE Joint Genome Institute"/>
            <person name="Kuo A."/>
            <person name="Miyauchi S."/>
            <person name="Kiss E."/>
            <person name="Drula E."/>
            <person name="Kohler A."/>
            <person name="Sanchez-Garcia M."/>
            <person name="Andreopoulos B."/>
            <person name="Barry K.W."/>
            <person name="Bonito G."/>
            <person name="Buee M."/>
            <person name="Carver A."/>
            <person name="Chen C."/>
            <person name="Cichocki N."/>
            <person name="Clum A."/>
            <person name="Culley D."/>
            <person name="Crous P.W."/>
            <person name="Fauchery L."/>
            <person name="Girlanda M."/>
            <person name="Hayes R."/>
            <person name="Keri Z."/>
            <person name="Labutti K."/>
            <person name="Lipzen A."/>
            <person name="Lombard V."/>
            <person name="Magnuson J."/>
            <person name="Maillard F."/>
            <person name="Morin E."/>
            <person name="Murat C."/>
            <person name="Nolan M."/>
            <person name="Ohm R."/>
            <person name="Pangilinan J."/>
            <person name="Pereira M."/>
            <person name="Perotto S."/>
            <person name="Peter M."/>
            <person name="Riley R."/>
            <person name="Sitrit Y."/>
            <person name="Stielow B."/>
            <person name="Szollosi G."/>
            <person name="Zifcakova L."/>
            <person name="Stursova M."/>
            <person name="Spatafora J.W."/>
            <person name="Tedersoo L."/>
            <person name="Vaario L.-M."/>
            <person name="Yamada A."/>
            <person name="Yan M."/>
            <person name="Wang P."/>
            <person name="Xu J."/>
            <person name="Bruns T."/>
            <person name="Baldrian P."/>
            <person name="Vilgalys R."/>
            <person name="Henrissat B."/>
            <person name="Grigoriev I.V."/>
            <person name="Hibbett D."/>
            <person name="Nagy L.G."/>
            <person name="Martin F.M."/>
        </authorList>
    </citation>
    <scope>NUCLEOTIDE SEQUENCE</scope>
    <source>
        <strain evidence="1">P2</strain>
    </source>
</reference>
<comment type="caution">
    <text evidence="1">The sequence shown here is derived from an EMBL/GenBank/DDBJ whole genome shotgun (WGS) entry which is preliminary data.</text>
</comment>
<protein>
    <submittedName>
        <fullName evidence="1">Uncharacterized protein</fullName>
    </submittedName>
</protein>
<evidence type="ECO:0000313" key="1">
    <source>
        <dbReference type="EMBL" id="KAF9653874.1"/>
    </source>
</evidence>
<gene>
    <name evidence="1" type="ORF">BDM02DRAFT_3107007</name>
</gene>
<organism evidence="1 2">
    <name type="scientific">Thelephora ganbajun</name>
    <name type="common">Ganba fungus</name>
    <dbReference type="NCBI Taxonomy" id="370292"/>
    <lineage>
        <taxon>Eukaryota</taxon>
        <taxon>Fungi</taxon>
        <taxon>Dikarya</taxon>
        <taxon>Basidiomycota</taxon>
        <taxon>Agaricomycotina</taxon>
        <taxon>Agaricomycetes</taxon>
        <taxon>Thelephorales</taxon>
        <taxon>Thelephoraceae</taxon>
        <taxon>Thelephora</taxon>
    </lineage>
</organism>
<name>A0ACB6ZWR8_THEGA</name>
<feature type="non-terminal residue" evidence="1">
    <location>
        <position position="100"/>
    </location>
</feature>
<sequence>MHLRRSTTQSTTGSPLRSFSTVLIVSTDCLPFPLLVLFSRLAPRLCNDTPPEPLAPFIAISTIPVAIMRSSTSHSDLLRNGHEHEGSAGLVREVGFYQHL</sequence>
<dbReference type="Proteomes" id="UP000886501">
    <property type="component" value="Unassembled WGS sequence"/>
</dbReference>
<keyword evidence="2" id="KW-1185">Reference proteome</keyword>
<dbReference type="EMBL" id="MU117962">
    <property type="protein sequence ID" value="KAF9653874.1"/>
    <property type="molecule type" value="Genomic_DNA"/>
</dbReference>
<accession>A0ACB6ZWR8</accession>
<proteinExistence type="predicted"/>